<sequence>MCWKAVANNIQKEYVWLILVFIIFLNKPMFSDNHLLQANTKVKCTCF</sequence>
<keyword evidence="1" id="KW-0812">Transmembrane</keyword>
<keyword evidence="3" id="KW-1185">Reference proteome</keyword>
<dbReference type="Proteomes" id="UP000034350">
    <property type="component" value="Unassembled WGS sequence"/>
</dbReference>
<accession>A0A0F9WFR7</accession>
<name>A0A0F9WFR7_9MICR</name>
<keyword evidence="1" id="KW-0472">Membrane</keyword>
<gene>
    <name evidence="2" type="ORF">AAJ76_1700015484</name>
</gene>
<evidence type="ECO:0000313" key="2">
    <source>
        <dbReference type="EMBL" id="KKO75570.1"/>
    </source>
</evidence>
<organism evidence="2 3">
    <name type="scientific">Vairimorpha ceranae</name>
    <dbReference type="NCBI Taxonomy" id="40302"/>
    <lineage>
        <taxon>Eukaryota</taxon>
        <taxon>Fungi</taxon>
        <taxon>Fungi incertae sedis</taxon>
        <taxon>Microsporidia</taxon>
        <taxon>Nosematidae</taxon>
        <taxon>Vairimorpha</taxon>
    </lineage>
</organism>
<dbReference type="VEuPathDB" id="MicrosporidiaDB:AAJ76_1700015484"/>
<proteinExistence type="predicted"/>
<comment type="caution">
    <text evidence="2">The sequence shown here is derived from an EMBL/GenBank/DDBJ whole genome shotgun (WGS) entry which is preliminary data.</text>
</comment>
<feature type="transmembrane region" description="Helical" evidence="1">
    <location>
        <begin position="14"/>
        <end position="30"/>
    </location>
</feature>
<protein>
    <submittedName>
        <fullName evidence="2">Uncharacterized protein</fullName>
    </submittedName>
</protein>
<dbReference type="AlphaFoldDB" id="A0A0F9WFR7"/>
<dbReference type="EMBL" id="JPQZ01000017">
    <property type="protein sequence ID" value="KKO75570.1"/>
    <property type="molecule type" value="Genomic_DNA"/>
</dbReference>
<evidence type="ECO:0000313" key="3">
    <source>
        <dbReference type="Proteomes" id="UP000034350"/>
    </source>
</evidence>
<dbReference type="RefSeq" id="XP_024331312.1">
    <property type="nucleotide sequence ID" value="XM_024474211.1"/>
</dbReference>
<reference evidence="2 3" key="1">
    <citation type="journal article" date="2015" name="Environ. Microbiol.">
        <title>Genome analyses suggest the presence of polyploidy and recent human-driven expansions in eight global populations of the honeybee pathogen Nosema ceranae.</title>
        <authorList>
            <person name="Pelin A."/>
            <person name="Selman M."/>
            <person name="Aris-Brosou S."/>
            <person name="Farinelli L."/>
            <person name="Corradi N."/>
        </authorList>
    </citation>
    <scope>NUCLEOTIDE SEQUENCE [LARGE SCALE GENOMIC DNA]</scope>
    <source>
        <strain evidence="2 3">PA08 1199</strain>
    </source>
</reference>
<evidence type="ECO:0000256" key="1">
    <source>
        <dbReference type="SAM" id="Phobius"/>
    </source>
</evidence>
<keyword evidence="1" id="KW-1133">Transmembrane helix</keyword>
<dbReference type="GeneID" id="36319121"/>